<proteinExistence type="predicted"/>
<dbReference type="EMBL" id="MKIN01000024">
    <property type="protein sequence ID" value="OLP48347.1"/>
    <property type="molecule type" value="Genomic_DNA"/>
</dbReference>
<reference evidence="2 3" key="1">
    <citation type="submission" date="2016-09" db="EMBL/GenBank/DDBJ databases">
        <title>Rhizobium oryziradicis sp. nov., isolated from the root of rice.</title>
        <authorList>
            <person name="Zhao J."/>
            <person name="Zhang X."/>
        </authorList>
    </citation>
    <scope>NUCLEOTIDE SEQUENCE [LARGE SCALE GENOMIC DNA]</scope>
    <source>
        <strain evidence="2 3">14971</strain>
    </source>
</reference>
<keyword evidence="3" id="KW-1185">Reference proteome</keyword>
<dbReference type="RefSeq" id="WP_075616402.1">
    <property type="nucleotide sequence ID" value="NZ_JACIED010000002.1"/>
</dbReference>
<dbReference type="Proteomes" id="UP000185598">
    <property type="component" value="Unassembled WGS sequence"/>
</dbReference>
<comment type="caution">
    <text evidence="2">The sequence shown here is derived from an EMBL/GenBank/DDBJ whole genome shotgun (WGS) entry which is preliminary data.</text>
</comment>
<evidence type="ECO:0000313" key="3">
    <source>
        <dbReference type="Proteomes" id="UP000185598"/>
    </source>
</evidence>
<organism evidence="2 3">
    <name type="scientific">Allorhizobium taibaishanense</name>
    <dbReference type="NCBI Taxonomy" id="887144"/>
    <lineage>
        <taxon>Bacteria</taxon>
        <taxon>Pseudomonadati</taxon>
        <taxon>Pseudomonadota</taxon>
        <taxon>Alphaproteobacteria</taxon>
        <taxon>Hyphomicrobiales</taxon>
        <taxon>Rhizobiaceae</taxon>
        <taxon>Rhizobium/Agrobacterium group</taxon>
        <taxon>Allorhizobium</taxon>
    </lineage>
</organism>
<evidence type="ECO:0000313" key="2">
    <source>
        <dbReference type="EMBL" id="OLP48347.1"/>
    </source>
</evidence>
<accession>A0A1Q9A1K3</accession>
<name>A0A1Q9A1K3_9HYPH</name>
<dbReference type="AlphaFoldDB" id="A0A1Q9A1K3"/>
<dbReference type="OrthoDB" id="8452566at2"/>
<sequence length="226" mass="25809">MEYFTQIMIEAKERYGHILKERNLVMRGERGDGGLTLVFRTRDPNGWRLPVELYVPGKAETRKERAEWEDVQVTAEINTEVNFGDDGWFGYIPRQFEQEQYLEGDDMASFVAAIGVYLKDVVLVPLHENGKEVSQEVAMAYDEFSDLCGPNGPEIAFSTDGKVETLTVEDVAGREVSFAWRESGVGLIHVDGKQVRRMENPAPWEIQRAIGKHFRKWTAPQPRQSL</sequence>
<protein>
    <submittedName>
        <fullName evidence="2">Uncharacterized protein</fullName>
    </submittedName>
</protein>
<evidence type="ECO:0000313" key="4">
    <source>
        <dbReference type="Proteomes" id="UP000544107"/>
    </source>
</evidence>
<dbReference type="Proteomes" id="UP000544107">
    <property type="component" value="Unassembled WGS sequence"/>
</dbReference>
<reference evidence="1 4" key="2">
    <citation type="submission" date="2020-08" db="EMBL/GenBank/DDBJ databases">
        <title>Genomic Encyclopedia of Type Strains, Phase IV (KMG-IV): sequencing the most valuable type-strain genomes for metagenomic binning, comparative biology and taxonomic classification.</title>
        <authorList>
            <person name="Goeker M."/>
        </authorList>
    </citation>
    <scope>NUCLEOTIDE SEQUENCE [LARGE SCALE GENOMIC DNA]</scope>
    <source>
        <strain evidence="1 4">DSM 100021</strain>
    </source>
</reference>
<dbReference type="EMBL" id="JACIED010000002">
    <property type="protein sequence ID" value="MBB4008042.1"/>
    <property type="molecule type" value="Genomic_DNA"/>
</dbReference>
<gene>
    <name evidence="2" type="ORF">BJF91_09505</name>
    <name evidence="1" type="ORF">GGQ71_002305</name>
</gene>
<evidence type="ECO:0000313" key="1">
    <source>
        <dbReference type="EMBL" id="MBB4008042.1"/>
    </source>
</evidence>